<keyword evidence="13" id="KW-0175">Coiled coil</keyword>
<dbReference type="InterPro" id="IPR038318">
    <property type="entry name" value="KdpD_sf"/>
</dbReference>
<dbReference type="CDD" id="cd00075">
    <property type="entry name" value="HATPase"/>
    <property type="match status" value="1"/>
</dbReference>
<feature type="transmembrane region" description="Helical" evidence="14">
    <location>
        <begin position="158"/>
        <end position="178"/>
    </location>
</feature>
<evidence type="ECO:0000256" key="12">
    <source>
        <dbReference type="ARBA" id="ARBA00023136"/>
    </source>
</evidence>
<dbReference type="GO" id="GO:0000155">
    <property type="term" value="F:phosphorelay sensor kinase activity"/>
    <property type="evidence" value="ECO:0007669"/>
    <property type="project" value="InterPro"/>
</dbReference>
<evidence type="ECO:0000256" key="8">
    <source>
        <dbReference type="ARBA" id="ARBA00022777"/>
    </source>
</evidence>
<evidence type="ECO:0000256" key="7">
    <source>
        <dbReference type="ARBA" id="ARBA00022741"/>
    </source>
</evidence>
<evidence type="ECO:0000256" key="3">
    <source>
        <dbReference type="ARBA" id="ARBA00012438"/>
    </source>
</evidence>
<evidence type="ECO:0000256" key="5">
    <source>
        <dbReference type="ARBA" id="ARBA00022679"/>
    </source>
</evidence>
<accession>I5AVL8</accession>
<dbReference type="Gene3D" id="3.30.450.40">
    <property type="match status" value="1"/>
</dbReference>
<dbReference type="PROSITE" id="PS50109">
    <property type="entry name" value="HIS_KIN"/>
    <property type="match status" value="1"/>
</dbReference>
<evidence type="ECO:0000259" key="15">
    <source>
        <dbReference type="PROSITE" id="PS50109"/>
    </source>
</evidence>
<keyword evidence="8 16" id="KW-0418">Kinase</keyword>
<evidence type="ECO:0000256" key="11">
    <source>
        <dbReference type="ARBA" id="ARBA00023012"/>
    </source>
</evidence>
<dbReference type="OrthoDB" id="9806130at2"/>
<feature type="domain" description="Histidine kinase" evidence="15">
    <location>
        <begin position="433"/>
        <end position="650"/>
    </location>
</feature>
<keyword evidence="17" id="KW-1185">Reference proteome</keyword>
<evidence type="ECO:0000256" key="4">
    <source>
        <dbReference type="ARBA" id="ARBA00022553"/>
    </source>
</evidence>
<comment type="catalytic activity">
    <reaction evidence="1">
        <text>ATP + protein L-histidine = ADP + protein N-phospho-L-histidine.</text>
        <dbReference type="EC" id="2.7.13.3"/>
    </reaction>
</comment>
<feature type="transmembrane region" description="Helical" evidence="14">
    <location>
        <begin position="235"/>
        <end position="254"/>
    </location>
</feature>
<evidence type="ECO:0000256" key="10">
    <source>
        <dbReference type="ARBA" id="ARBA00022989"/>
    </source>
</evidence>
<dbReference type="Gene3D" id="3.30.565.10">
    <property type="entry name" value="Histidine kinase-like ATPase, C-terminal domain"/>
    <property type="match status" value="1"/>
</dbReference>
<dbReference type="CDD" id="cd01987">
    <property type="entry name" value="USP_KdpD-like"/>
    <property type="match status" value="1"/>
</dbReference>
<sequence>MPEQRLKEEHVLVCLSSSPSNKRLIEKAAVLAKAFQGYFTALYIETPEDARMSEEDRQRLENNEKLAKKLGAKLEIIPGENVAYQIAEYTRVSGVTKLVIGRSVQEGRKGRGDRHFIDTLLMFVPDVDVYIIPDKRPRPAHEIPVRFPLKIKSGWPDFFFAILMLALCSVIACLVHMAGGAESSIVAFYILTVCLISVRTASWIYSLFAAGASVVIFNFLFTAPYYTLLAYDNRYTASFAVMFGIALLCGLLGAKQKLLARNASRMAFRIQVLYDMNQQLEKSGTSEEIIDLTAGQLCRLLQKNIVVYAAENGVLGEARVFASGRENAIDFVPADEREAAEKAFASMRKTGRGTGVMPDVHCIYYAVRLHEIGYGVIGIDVADRKLDPYADSIVVSILSEAAIALENKRNEEEKERARVMAKNEQLRADLLRSISHDLRTPLTSISGAASLLLSDEAKIDEAARRQLHTNIYDDAMWLEDLVENLLAITRLGEGQMKIHASTELVSEVIAEACRHVDRRISEHTLSVGQSSDLLLAKMDAHLIVQVIINLINNAVRYTPAGSHIRVYADREGGRIRIFVCDDGPGVAEEDREHIFEMFYSGKKKVADSRRSLGLGLALCKAVIQAHGGEISYTDNQPSGSVFLFTLEAEEVPSNE</sequence>
<keyword evidence="12 14" id="KW-0472">Membrane</keyword>
<dbReference type="EMBL" id="CM001487">
    <property type="protein sequence ID" value="EIM57841.1"/>
    <property type="molecule type" value="Genomic_DNA"/>
</dbReference>
<evidence type="ECO:0000256" key="14">
    <source>
        <dbReference type="SAM" id="Phobius"/>
    </source>
</evidence>
<dbReference type="STRING" id="633697.EubceDRAFT1_2080"/>
<dbReference type="SMART" id="SM00388">
    <property type="entry name" value="HisKA"/>
    <property type="match status" value="1"/>
</dbReference>
<dbReference type="InterPro" id="IPR003594">
    <property type="entry name" value="HATPase_dom"/>
</dbReference>
<dbReference type="GO" id="GO:0005524">
    <property type="term" value="F:ATP binding"/>
    <property type="evidence" value="ECO:0007669"/>
    <property type="project" value="UniProtKB-KW"/>
</dbReference>
<keyword evidence="9" id="KW-0067">ATP-binding</keyword>
<keyword evidence="16" id="KW-0813">Transport</keyword>
<dbReference type="CDD" id="cd00082">
    <property type="entry name" value="HisKA"/>
    <property type="match status" value="1"/>
</dbReference>
<comment type="subcellular location">
    <subcellularLocation>
        <location evidence="2">Membrane</location>
        <topology evidence="2">Multi-pass membrane protein</topology>
    </subcellularLocation>
</comment>
<dbReference type="Pfam" id="PF00512">
    <property type="entry name" value="HisKA"/>
    <property type="match status" value="1"/>
</dbReference>
<name>I5AVL8_EUBC6</name>
<keyword evidence="7" id="KW-0547">Nucleotide-binding</keyword>
<dbReference type="Proteomes" id="UP000005753">
    <property type="component" value="Chromosome"/>
</dbReference>
<proteinExistence type="predicted"/>
<keyword evidence="4" id="KW-0597">Phosphoprotein</keyword>
<feature type="coiled-coil region" evidence="13">
    <location>
        <begin position="395"/>
        <end position="429"/>
    </location>
</feature>
<dbReference type="InterPro" id="IPR014729">
    <property type="entry name" value="Rossmann-like_a/b/a_fold"/>
</dbReference>
<keyword evidence="6 14" id="KW-0812">Transmembrane</keyword>
<dbReference type="GO" id="GO:0005886">
    <property type="term" value="C:plasma membrane"/>
    <property type="evidence" value="ECO:0007669"/>
    <property type="project" value="TreeGrafter"/>
</dbReference>
<dbReference type="SUPFAM" id="SSF55874">
    <property type="entry name" value="ATPase domain of HSP90 chaperone/DNA topoisomerase II/histidine kinase"/>
    <property type="match status" value="1"/>
</dbReference>
<dbReference type="InterPro" id="IPR025201">
    <property type="entry name" value="KdpD_TM"/>
</dbReference>
<dbReference type="InterPro" id="IPR004358">
    <property type="entry name" value="Sig_transdc_His_kin-like_C"/>
</dbReference>
<dbReference type="eggNOG" id="COG2205">
    <property type="taxonomic scope" value="Bacteria"/>
</dbReference>
<protein>
    <recommendedName>
        <fullName evidence="3">histidine kinase</fullName>
        <ecNumber evidence="3">2.7.13.3</ecNumber>
    </recommendedName>
</protein>
<organism evidence="16 17">
    <name type="scientific">Eubacterium cellulosolvens (strain ATCC 43171 / JCM 9499 / 6)</name>
    <name type="common">Cillobacterium cellulosolvens</name>
    <dbReference type="NCBI Taxonomy" id="633697"/>
    <lineage>
        <taxon>Bacteria</taxon>
        <taxon>Bacillati</taxon>
        <taxon>Bacillota</taxon>
        <taxon>Clostridia</taxon>
        <taxon>Eubacteriales</taxon>
        <taxon>Eubacteriaceae</taxon>
        <taxon>Eubacterium</taxon>
    </lineage>
</organism>
<evidence type="ECO:0000256" key="9">
    <source>
        <dbReference type="ARBA" id="ARBA00022840"/>
    </source>
</evidence>
<dbReference type="EC" id="2.7.13.3" evidence="3"/>
<dbReference type="InterPro" id="IPR005467">
    <property type="entry name" value="His_kinase_dom"/>
</dbReference>
<keyword evidence="10 14" id="KW-1133">Transmembrane helix</keyword>
<reference evidence="16 17" key="1">
    <citation type="submission" date="2010-08" db="EMBL/GenBank/DDBJ databases">
        <authorList>
            <consortium name="US DOE Joint Genome Institute (JGI-PGF)"/>
            <person name="Lucas S."/>
            <person name="Copeland A."/>
            <person name="Lapidus A."/>
            <person name="Cheng J.-F."/>
            <person name="Bruce D."/>
            <person name="Goodwin L."/>
            <person name="Pitluck S."/>
            <person name="Land M.L."/>
            <person name="Hauser L."/>
            <person name="Chang Y.-J."/>
            <person name="Anderson I.J."/>
            <person name="Johnson E."/>
            <person name="Mulhopadhyay B."/>
            <person name="Kyrpides N."/>
            <person name="Woyke T.J."/>
        </authorList>
    </citation>
    <scope>NUCLEOTIDE SEQUENCE [LARGE SCALE GENOMIC DNA]</scope>
    <source>
        <strain evidence="16 17">6</strain>
    </source>
</reference>
<dbReference type="Pfam" id="PF02518">
    <property type="entry name" value="HATPase_c"/>
    <property type="match status" value="1"/>
</dbReference>
<evidence type="ECO:0000256" key="1">
    <source>
        <dbReference type="ARBA" id="ARBA00000085"/>
    </source>
</evidence>
<dbReference type="InterPro" id="IPR036890">
    <property type="entry name" value="HATPase_C_sf"/>
</dbReference>
<dbReference type="SMART" id="SM00387">
    <property type="entry name" value="HATPase_c"/>
    <property type="match status" value="1"/>
</dbReference>
<dbReference type="GO" id="GO:0034220">
    <property type="term" value="P:monoatomic ion transmembrane transport"/>
    <property type="evidence" value="ECO:0007669"/>
    <property type="project" value="UniProtKB-KW"/>
</dbReference>
<keyword evidence="16" id="KW-0406">Ion transport</keyword>
<dbReference type="SUPFAM" id="SSF47384">
    <property type="entry name" value="Homodimeric domain of signal transducing histidine kinase"/>
    <property type="match status" value="1"/>
</dbReference>
<gene>
    <name evidence="16" type="ORF">EubceDRAFT1_2080</name>
</gene>
<feature type="transmembrane region" description="Helical" evidence="14">
    <location>
        <begin position="208"/>
        <end position="229"/>
    </location>
</feature>
<dbReference type="Gene3D" id="3.40.50.620">
    <property type="entry name" value="HUPs"/>
    <property type="match status" value="1"/>
</dbReference>
<keyword evidence="5" id="KW-0808">Transferase</keyword>
<dbReference type="PRINTS" id="PR00344">
    <property type="entry name" value="BCTRLSENSOR"/>
</dbReference>
<dbReference type="Gene3D" id="1.20.120.620">
    <property type="entry name" value="Backbone structure of the membrane domain of e. Coli histidine kinase receptor kdpd"/>
    <property type="match status" value="1"/>
</dbReference>
<dbReference type="InterPro" id="IPR036097">
    <property type="entry name" value="HisK_dim/P_sf"/>
</dbReference>
<evidence type="ECO:0000256" key="6">
    <source>
        <dbReference type="ARBA" id="ARBA00022692"/>
    </source>
</evidence>
<evidence type="ECO:0000313" key="17">
    <source>
        <dbReference type="Proteomes" id="UP000005753"/>
    </source>
</evidence>
<dbReference type="PANTHER" id="PTHR45569:SF1">
    <property type="entry name" value="SENSOR PROTEIN KDPD"/>
    <property type="match status" value="1"/>
</dbReference>
<keyword evidence="16" id="KW-0407">Ion channel</keyword>
<dbReference type="AlphaFoldDB" id="I5AVL8"/>
<evidence type="ECO:0000256" key="2">
    <source>
        <dbReference type="ARBA" id="ARBA00004141"/>
    </source>
</evidence>
<dbReference type="InterPro" id="IPR029016">
    <property type="entry name" value="GAF-like_dom_sf"/>
</dbReference>
<dbReference type="Pfam" id="PF13493">
    <property type="entry name" value="DUF4118"/>
    <property type="match status" value="1"/>
</dbReference>
<dbReference type="HOGENOM" id="CLU_000445_113_3_9"/>
<dbReference type="Gene3D" id="1.10.287.130">
    <property type="match status" value="1"/>
</dbReference>
<evidence type="ECO:0000256" key="13">
    <source>
        <dbReference type="SAM" id="Coils"/>
    </source>
</evidence>
<dbReference type="InterPro" id="IPR003661">
    <property type="entry name" value="HisK_dim/P_dom"/>
</dbReference>
<keyword evidence="11" id="KW-0902">Two-component regulatory system</keyword>
<dbReference type="SUPFAM" id="SSF52402">
    <property type="entry name" value="Adenine nucleotide alpha hydrolases-like"/>
    <property type="match status" value="1"/>
</dbReference>
<reference evidence="16 17" key="2">
    <citation type="submission" date="2012-02" db="EMBL/GenBank/DDBJ databases">
        <title>Improved High-Quality Draft sequence of Eubacterium cellulosolvens 6.</title>
        <authorList>
            <consortium name="US DOE Joint Genome Institute"/>
            <person name="Lucas S."/>
            <person name="Han J."/>
            <person name="Lapidus A."/>
            <person name="Cheng J.-F."/>
            <person name="Goodwin L."/>
            <person name="Pitluck S."/>
            <person name="Peters L."/>
            <person name="Mikhailova N."/>
            <person name="Gu W."/>
            <person name="Detter J.C."/>
            <person name="Han C."/>
            <person name="Tapia R."/>
            <person name="Land M."/>
            <person name="Hauser L."/>
            <person name="Kyrpides N."/>
            <person name="Ivanova N."/>
            <person name="Pagani I."/>
            <person name="Johnson E."/>
            <person name="Mukhopadhyay B."/>
            <person name="Anderson I."/>
            <person name="Woyke T."/>
        </authorList>
    </citation>
    <scope>NUCLEOTIDE SEQUENCE [LARGE SCALE GENOMIC DNA]</scope>
    <source>
        <strain evidence="16 17">6</strain>
    </source>
</reference>
<dbReference type="PANTHER" id="PTHR45569">
    <property type="entry name" value="SENSOR PROTEIN KDPD"/>
    <property type="match status" value="1"/>
</dbReference>
<dbReference type="InterPro" id="IPR052023">
    <property type="entry name" value="Histidine_kinase_KdpD"/>
</dbReference>
<evidence type="ECO:0000313" key="16">
    <source>
        <dbReference type="EMBL" id="EIM57841.1"/>
    </source>
</evidence>